<accession>A0A0P1BFR0</accession>
<feature type="region of interest" description="Disordered" evidence="1">
    <location>
        <begin position="28"/>
        <end position="76"/>
    </location>
</feature>
<proteinExistence type="predicted"/>
<keyword evidence="3" id="KW-1185">Reference proteome</keyword>
<protein>
    <submittedName>
        <fullName evidence="2">Uncharacterized protein</fullName>
    </submittedName>
</protein>
<feature type="compositionally biased region" description="Basic and acidic residues" evidence="1">
    <location>
        <begin position="39"/>
        <end position="48"/>
    </location>
</feature>
<dbReference type="EMBL" id="CCYA01000248">
    <property type="protein sequence ID" value="CEH14763.1"/>
    <property type="molecule type" value="Genomic_DNA"/>
</dbReference>
<dbReference type="Proteomes" id="UP000054845">
    <property type="component" value="Unassembled WGS sequence"/>
</dbReference>
<dbReference type="AlphaFoldDB" id="A0A0P1BFR0"/>
<reference evidence="2 3" key="1">
    <citation type="submission" date="2014-09" db="EMBL/GenBank/DDBJ databases">
        <authorList>
            <person name="Magalhaes I.L.F."/>
            <person name="Oliveira U."/>
            <person name="Santos F.R."/>
            <person name="Vidigal T.H.D.A."/>
            <person name="Brescovit A.D."/>
            <person name="Santos A.J."/>
        </authorList>
    </citation>
    <scope>NUCLEOTIDE SEQUENCE [LARGE SCALE GENOMIC DNA]</scope>
</reference>
<sequence length="76" mass="8265">MVKLEALLGLGSKRLAVSRVSTARLERAMNQEFNGDGKNSPEELRAERSNGSTYEGPALGSRVSTVSRAKHLHADR</sequence>
<name>A0A0P1BFR0_9BASI</name>
<evidence type="ECO:0000313" key="2">
    <source>
        <dbReference type="EMBL" id="CEH14763.1"/>
    </source>
</evidence>
<organism evidence="2 3">
    <name type="scientific">Ceraceosorus bombacis</name>
    <dbReference type="NCBI Taxonomy" id="401625"/>
    <lineage>
        <taxon>Eukaryota</taxon>
        <taxon>Fungi</taxon>
        <taxon>Dikarya</taxon>
        <taxon>Basidiomycota</taxon>
        <taxon>Ustilaginomycotina</taxon>
        <taxon>Exobasidiomycetes</taxon>
        <taxon>Ceraceosorales</taxon>
        <taxon>Ceraceosoraceae</taxon>
        <taxon>Ceraceosorus</taxon>
    </lineage>
</organism>
<evidence type="ECO:0000256" key="1">
    <source>
        <dbReference type="SAM" id="MobiDB-lite"/>
    </source>
</evidence>
<evidence type="ECO:0000313" key="3">
    <source>
        <dbReference type="Proteomes" id="UP000054845"/>
    </source>
</evidence>